<gene>
    <name evidence="10" type="ORF">SI8410_07009758</name>
</gene>
<protein>
    <recommendedName>
        <fullName evidence="7">Clathrin light chain</fullName>
    </recommendedName>
</protein>
<dbReference type="GO" id="GO:0030132">
    <property type="term" value="C:clathrin coat of coated pit"/>
    <property type="evidence" value="ECO:0007669"/>
    <property type="project" value="InterPro"/>
</dbReference>
<feature type="compositionally biased region" description="Pro residues" evidence="9">
    <location>
        <begin position="293"/>
        <end position="303"/>
    </location>
</feature>
<dbReference type="OrthoDB" id="782264at2759"/>
<dbReference type="PANTHER" id="PTHR10639:SF7">
    <property type="entry name" value="CLATHRIN LIGHT CHAIN"/>
    <property type="match status" value="1"/>
</dbReference>
<feature type="region of interest" description="Disordered" evidence="9">
    <location>
        <begin position="287"/>
        <end position="356"/>
    </location>
</feature>
<organism evidence="10 11">
    <name type="scientific">Spirodela intermedia</name>
    <name type="common">Intermediate duckweed</name>
    <dbReference type="NCBI Taxonomy" id="51605"/>
    <lineage>
        <taxon>Eukaryota</taxon>
        <taxon>Viridiplantae</taxon>
        <taxon>Streptophyta</taxon>
        <taxon>Embryophyta</taxon>
        <taxon>Tracheophyta</taxon>
        <taxon>Spermatophyta</taxon>
        <taxon>Magnoliopsida</taxon>
        <taxon>Liliopsida</taxon>
        <taxon>Araceae</taxon>
        <taxon>Lemnoideae</taxon>
        <taxon>Spirodela</taxon>
    </lineage>
</organism>
<sequence length="356" mass="38885">MSTAFDDFGHDGEEEAAARVAGTRPFDDDGYLGYDPRLPSQRYESYGGFAADEDAKGTFGEIPVDEPPLGFPADGGSFAHDEVPIPVLHVSGDSIPPSPENYGFRTDQHPDFVSSPSPFSIPESNGKAYGEVDDDGIFASDGSVLPPLNEMPPEEGFLIREWRRQNAIHLEEKEKREKELRLQIIEEAEEYKKAFYEKRKINCETNKTQNREREKLFLANQEKFHANADKQYWKAIAELIPHEIPNIDKKRGKKDQEKKPSIVVVQGPKPGKPTDLARLRQILLKLKHNLPPHMKPPPPPPAPTAKEGAAAAAAGDKPGGTGKEAATDGSAKPKEVPVAAPEAQAVAAAEPTASSA</sequence>
<keyword evidence="11" id="KW-1185">Reference proteome</keyword>
<feature type="compositionally biased region" description="Basic and acidic residues" evidence="9">
    <location>
        <begin position="245"/>
        <end position="260"/>
    </location>
</feature>
<keyword evidence="8" id="KW-0175">Coiled coil</keyword>
<comment type="similarity">
    <text evidence="3 7">Belongs to the clathrin light chain family.</text>
</comment>
<evidence type="ECO:0000256" key="5">
    <source>
        <dbReference type="ARBA" id="ARBA00023176"/>
    </source>
</evidence>
<dbReference type="GO" id="GO:0030130">
    <property type="term" value="C:clathrin coat of trans-Golgi network vesicle"/>
    <property type="evidence" value="ECO:0007669"/>
    <property type="project" value="InterPro"/>
</dbReference>
<keyword evidence="5 7" id="KW-0168">Coated pit</keyword>
<dbReference type="GO" id="GO:0005198">
    <property type="term" value="F:structural molecule activity"/>
    <property type="evidence" value="ECO:0007669"/>
    <property type="project" value="InterPro"/>
</dbReference>
<evidence type="ECO:0000313" key="11">
    <source>
        <dbReference type="Proteomes" id="UP000663760"/>
    </source>
</evidence>
<feature type="region of interest" description="Disordered" evidence="9">
    <location>
        <begin position="1"/>
        <end position="38"/>
    </location>
</feature>
<dbReference type="Pfam" id="PF01086">
    <property type="entry name" value="Clathrin_lg_ch"/>
    <property type="match status" value="1"/>
</dbReference>
<evidence type="ECO:0000256" key="7">
    <source>
        <dbReference type="RuleBase" id="RU363137"/>
    </source>
</evidence>
<dbReference type="GO" id="GO:0032050">
    <property type="term" value="F:clathrin heavy chain binding"/>
    <property type="evidence" value="ECO:0007669"/>
    <property type="project" value="TreeGrafter"/>
</dbReference>
<dbReference type="Proteomes" id="UP000663760">
    <property type="component" value="Chromosome 7"/>
</dbReference>
<dbReference type="AlphaFoldDB" id="A0A7I8KPR0"/>
<dbReference type="EMBL" id="LR746270">
    <property type="protein sequence ID" value="CAA7399088.1"/>
    <property type="molecule type" value="Genomic_DNA"/>
</dbReference>
<feature type="region of interest" description="Disordered" evidence="9">
    <location>
        <begin position="89"/>
        <end position="133"/>
    </location>
</feature>
<feature type="compositionally biased region" description="Low complexity" evidence="9">
    <location>
        <begin position="304"/>
        <end position="316"/>
    </location>
</feature>
<evidence type="ECO:0000256" key="1">
    <source>
        <dbReference type="ARBA" id="ARBA00003913"/>
    </source>
</evidence>
<dbReference type="GO" id="GO:0006886">
    <property type="term" value="P:intracellular protein transport"/>
    <property type="evidence" value="ECO:0007669"/>
    <property type="project" value="InterPro"/>
</dbReference>
<evidence type="ECO:0000313" key="10">
    <source>
        <dbReference type="EMBL" id="CAA7399088.1"/>
    </source>
</evidence>
<feature type="region of interest" description="Disordered" evidence="9">
    <location>
        <begin position="58"/>
        <end position="77"/>
    </location>
</feature>
<evidence type="ECO:0000256" key="2">
    <source>
        <dbReference type="ARBA" id="ARBA00004180"/>
    </source>
</evidence>
<evidence type="ECO:0000256" key="6">
    <source>
        <dbReference type="ARBA" id="ARBA00023329"/>
    </source>
</evidence>
<dbReference type="InterPro" id="IPR000996">
    <property type="entry name" value="Clathrin_L-chain"/>
</dbReference>
<comment type="function">
    <text evidence="1 7">Clathrin is the major protein of the polyhedral coat of coated pits and vesicles.</text>
</comment>
<keyword evidence="4 7" id="KW-0472">Membrane</keyword>
<feature type="region of interest" description="Disordered" evidence="9">
    <location>
        <begin position="245"/>
        <end position="274"/>
    </location>
</feature>
<reference evidence="10" key="1">
    <citation type="submission" date="2020-02" db="EMBL/GenBank/DDBJ databases">
        <authorList>
            <person name="Scholz U."/>
            <person name="Mascher M."/>
            <person name="Fiebig A."/>
        </authorList>
    </citation>
    <scope>NUCLEOTIDE SEQUENCE</scope>
</reference>
<keyword evidence="6 7" id="KW-0968">Cytoplasmic vesicle</keyword>
<evidence type="ECO:0000256" key="4">
    <source>
        <dbReference type="ARBA" id="ARBA00023136"/>
    </source>
</evidence>
<feature type="coiled-coil region" evidence="8">
    <location>
        <begin position="159"/>
        <end position="190"/>
    </location>
</feature>
<name>A0A7I8KPR0_SPIIN</name>
<proteinExistence type="inferred from homology"/>
<comment type="subcellular location">
    <subcellularLocation>
        <location evidence="2 7">Cytoplasmic vesicle membrane</location>
        <topology evidence="2 7">Peripheral membrane protein</topology>
        <orientation evidence="2 7">Cytoplasmic side</orientation>
    </subcellularLocation>
    <subcellularLocation>
        <location evidence="7">Membrane</location>
        <location evidence="7">Coated pit</location>
        <topology evidence="7">Peripheral membrane protein</topology>
        <orientation evidence="7">Cytoplasmic side</orientation>
    </subcellularLocation>
    <text evidence="7">Cytoplasmic face of coated pits and vesicles.</text>
</comment>
<dbReference type="GO" id="GO:0072583">
    <property type="term" value="P:clathrin-dependent endocytosis"/>
    <property type="evidence" value="ECO:0007669"/>
    <property type="project" value="TreeGrafter"/>
</dbReference>
<evidence type="ECO:0000256" key="9">
    <source>
        <dbReference type="SAM" id="MobiDB-lite"/>
    </source>
</evidence>
<evidence type="ECO:0000256" key="8">
    <source>
        <dbReference type="SAM" id="Coils"/>
    </source>
</evidence>
<feature type="compositionally biased region" description="Low complexity" evidence="9">
    <location>
        <begin position="336"/>
        <end position="356"/>
    </location>
</feature>
<evidence type="ECO:0000256" key="3">
    <source>
        <dbReference type="ARBA" id="ARBA00005263"/>
    </source>
</evidence>
<accession>A0A7I8KPR0</accession>
<dbReference type="PANTHER" id="PTHR10639">
    <property type="entry name" value="CLATHRIN LIGHT CHAIN"/>
    <property type="match status" value="1"/>
</dbReference>